<evidence type="ECO:0000256" key="3">
    <source>
        <dbReference type="ARBA" id="ARBA00022723"/>
    </source>
</evidence>
<sequence length="385" mass="42950">MLKSCQLVSSPPIIYFFVCIILFTKSVRCYTTTIISFEYYTSSSNYQTRIEDSQTNGIVSTKGSQLSVSWGQAFALIDAAGNYDGCQEAMYPSNYSNGIAIIQRGGNCTFSVKITRAKQSGAAAVIIYDPQNPGFEMYNMIHNTSNILSVYVQKRIGSSLFSLAKDVRAKLNITLQPTSMDYDDYSHETIWFGSQSATIFIAVSICILISLCISWLVFYYCQRHRARTAKDRLQNRLSNAAKKALTKIPLVNVTENPPTEDSCVICLDTIKTGDTVRQLVCGHSFHHHCVDPWLLNHRHCPLCNLDILAAYRISLPSTTNRRRQSNINMNINSNVSLATTSALPIAEQQTNANVPTISATIKDGFYDVHIHGEQNPSFRSDENLS</sequence>
<dbReference type="Gene3D" id="3.30.40.10">
    <property type="entry name" value="Zinc/RING finger domain, C3HC4 (zinc finger)"/>
    <property type="match status" value="1"/>
</dbReference>
<name>A0A814UY79_ADIRI</name>
<evidence type="ECO:0000313" key="14">
    <source>
        <dbReference type="Proteomes" id="UP000663852"/>
    </source>
</evidence>
<evidence type="ECO:0000256" key="8">
    <source>
        <dbReference type="PROSITE-ProRule" id="PRU00175"/>
    </source>
</evidence>
<dbReference type="InterPro" id="IPR001841">
    <property type="entry name" value="Znf_RING"/>
</dbReference>
<dbReference type="GO" id="GO:0008270">
    <property type="term" value="F:zinc ion binding"/>
    <property type="evidence" value="ECO:0007669"/>
    <property type="project" value="UniProtKB-KW"/>
</dbReference>
<evidence type="ECO:0000313" key="13">
    <source>
        <dbReference type="Proteomes" id="UP000663828"/>
    </source>
</evidence>
<keyword evidence="3" id="KW-0479">Metal-binding</keyword>
<keyword evidence="6 9" id="KW-1133">Transmembrane helix</keyword>
<evidence type="ECO:0000256" key="6">
    <source>
        <dbReference type="ARBA" id="ARBA00022989"/>
    </source>
</evidence>
<dbReference type="EMBL" id="CAJNOJ010000136">
    <property type="protein sequence ID" value="CAF1180758.1"/>
    <property type="molecule type" value="Genomic_DNA"/>
</dbReference>
<keyword evidence="5" id="KW-0862">Zinc</keyword>
<proteinExistence type="predicted"/>
<dbReference type="Pfam" id="PF02225">
    <property type="entry name" value="PA"/>
    <property type="match status" value="1"/>
</dbReference>
<accession>A0A814UY79</accession>
<keyword evidence="7 9" id="KW-0472">Membrane</keyword>
<evidence type="ECO:0000256" key="5">
    <source>
        <dbReference type="ARBA" id="ARBA00022833"/>
    </source>
</evidence>
<dbReference type="GO" id="GO:0016020">
    <property type="term" value="C:membrane"/>
    <property type="evidence" value="ECO:0007669"/>
    <property type="project" value="UniProtKB-SubCell"/>
</dbReference>
<dbReference type="Proteomes" id="UP000663852">
    <property type="component" value="Unassembled WGS sequence"/>
</dbReference>
<keyword evidence="4 8" id="KW-0863">Zinc-finger</keyword>
<keyword evidence="13" id="KW-1185">Reference proteome</keyword>
<dbReference type="OrthoDB" id="5357315at2759"/>
<dbReference type="EMBL" id="CAJNOR010001875">
    <property type="protein sequence ID" value="CAF1213510.1"/>
    <property type="molecule type" value="Genomic_DNA"/>
</dbReference>
<keyword evidence="2 9" id="KW-0812">Transmembrane</keyword>
<protein>
    <recommendedName>
        <fullName evidence="10">RING-type domain-containing protein</fullName>
    </recommendedName>
</protein>
<evidence type="ECO:0000256" key="4">
    <source>
        <dbReference type="ARBA" id="ARBA00022771"/>
    </source>
</evidence>
<dbReference type="PANTHER" id="PTHR46539:SF23">
    <property type="entry name" value="RING-TYPE DOMAIN-CONTAINING PROTEIN"/>
    <property type="match status" value="1"/>
</dbReference>
<evidence type="ECO:0000256" key="1">
    <source>
        <dbReference type="ARBA" id="ARBA00004167"/>
    </source>
</evidence>
<feature type="domain" description="RING-type" evidence="10">
    <location>
        <begin position="263"/>
        <end position="304"/>
    </location>
</feature>
<dbReference type="InterPro" id="IPR003137">
    <property type="entry name" value="PA_domain"/>
</dbReference>
<evidence type="ECO:0000259" key="10">
    <source>
        <dbReference type="PROSITE" id="PS50089"/>
    </source>
</evidence>
<comment type="subcellular location">
    <subcellularLocation>
        <location evidence="1">Membrane</location>
        <topology evidence="1">Single-pass membrane protein</topology>
    </subcellularLocation>
</comment>
<dbReference type="Proteomes" id="UP000663828">
    <property type="component" value="Unassembled WGS sequence"/>
</dbReference>
<evidence type="ECO:0000256" key="2">
    <source>
        <dbReference type="ARBA" id="ARBA00022692"/>
    </source>
</evidence>
<dbReference type="InterPro" id="IPR013083">
    <property type="entry name" value="Znf_RING/FYVE/PHD"/>
</dbReference>
<dbReference type="SUPFAM" id="SSF57850">
    <property type="entry name" value="RING/U-box"/>
    <property type="match status" value="1"/>
</dbReference>
<dbReference type="Gene3D" id="3.50.30.30">
    <property type="match status" value="1"/>
</dbReference>
<dbReference type="Pfam" id="PF13639">
    <property type="entry name" value="zf-RING_2"/>
    <property type="match status" value="1"/>
</dbReference>
<dbReference type="FunFam" id="3.30.40.10:FF:000009">
    <property type="entry name" value="E3 ubiquitin-protein ligase RNF130"/>
    <property type="match status" value="1"/>
</dbReference>
<evidence type="ECO:0000256" key="7">
    <source>
        <dbReference type="ARBA" id="ARBA00023136"/>
    </source>
</evidence>
<evidence type="ECO:0000313" key="12">
    <source>
        <dbReference type="EMBL" id="CAF1213510.1"/>
    </source>
</evidence>
<evidence type="ECO:0000256" key="9">
    <source>
        <dbReference type="SAM" id="Phobius"/>
    </source>
</evidence>
<dbReference type="PROSITE" id="PS50089">
    <property type="entry name" value="ZF_RING_2"/>
    <property type="match status" value="1"/>
</dbReference>
<dbReference type="PANTHER" id="PTHR46539">
    <property type="entry name" value="E3 UBIQUITIN-PROTEIN LIGASE ATL42"/>
    <property type="match status" value="1"/>
</dbReference>
<feature type="transmembrane region" description="Helical" evidence="9">
    <location>
        <begin position="199"/>
        <end position="221"/>
    </location>
</feature>
<dbReference type="InterPro" id="IPR046450">
    <property type="entry name" value="PA_dom_sf"/>
</dbReference>
<reference evidence="11" key="1">
    <citation type="submission" date="2021-02" db="EMBL/GenBank/DDBJ databases">
        <authorList>
            <person name="Nowell W R."/>
        </authorList>
    </citation>
    <scope>NUCLEOTIDE SEQUENCE</scope>
</reference>
<gene>
    <name evidence="11" type="ORF">EDS130_LOCUS24228</name>
    <name evidence="12" type="ORF">XAT740_LOCUS24323</name>
</gene>
<dbReference type="SMART" id="SM00184">
    <property type="entry name" value="RING"/>
    <property type="match status" value="1"/>
</dbReference>
<dbReference type="AlphaFoldDB" id="A0A814UY79"/>
<evidence type="ECO:0000313" key="11">
    <source>
        <dbReference type="EMBL" id="CAF1180758.1"/>
    </source>
</evidence>
<organism evidence="11 14">
    <name type="scientific">Adineta ricciae</name>
    <name type="common">Rotifer</name>
    <dbReference type="NCBI Taxonomy" id="249248"/>
    <lineage>
        <taxon>Eukaryota</taxon>
        <taxon>Metazoa</taxon>
        <taxon>Spiralia</taxon>
        <taxon>Gnathifera</taxon>
        <taxon>Rotifera</taxon>
        <taxon>Eurotatoria</taxon>
        <taxon>Bdelloidea</taxon>
        <taxon>Adinetida</taxon>
        <taxon>Adinetidae</taxon>
        <taxon>Adineta</taxon>
    </lineage>
</organism>
<dbReference type="CDD" id="cd16454">
    <property type="entry name" value="RING-H2_PA-TM-RING"/>
    <property type="match status" value="1"/>
</dbReference>
<comment type="caution">
    <text evidence="11">The sequence shown here is derived from an EMBL/GenBank/DDBJ whole genome shotgun (WGS) entry which is preliminary data.</text>
</comment>
<dbReference type="SUPFAM" id="SSF52025">
    <property type="entry name" value="PA domain"/>
    <property type="match status" value="1"/>
</dbReference>